<dbReference type="Pfam" id="PF10205">
    <property type="entry name" value="KLRAQ"/>
    <property type="match status" value="1"/>
</dbReference>
<feature type="compositionally biased region" description="Polar residues" evidence="2">
    <location>
        <begin position="7"/>
        <end position="17"/>
    </location>
</feature>
<evidence type="ECO:0000313" key="4">
    <source>
        <dbReference type="EMBL" id="CAG8721793.1"/>
    </source>
</evidence>
<keyword evidence="5" id="KW-1185">Reference proteome</keyword>
<evidence type="ECO:0000256" key="1">
    <source>
        <dbReference type="SAM" id="Coils"/>
    </source>
</evidence>
<dbReference type="SMART" id="SM01254">
    <property type="entry name" value="KLRAQ"/>
    <property type="match status" value="1"/>
</dbReference>
<dbReference type="EMBL" id="CAJVPY010010792">
    <property type="protein sequence ID" value="CAG8721793.1"/>
    <property type="molecule type" value="Genomic_DNA"/>
</dbReference>
<dbReference type="PANTHER" id="PTHR21448:SF0">
    <property type="entry name" value="PROTEIN PHOSPHATASE 1 REGULATORY SUBUNIT 21"/>
    <property type="match status" value="1"/>
</dbReference>
<dbReference type="InterPro" id="IPR019343">
    <property type="entry name" value="PPP1R21_N"/>
</dbReference>
<feature type="compositionally biased region" description="Basic and acidic residues" evidence="2">
    <location>
        <begin position="452"/>
        <end position="470"/>
    </location>
</feature>
<feature type="domain" description="Protein phosphatase 1 regulatory subunit 21 N-terminal" evidence="3">
    <location>
        <begin position="28"/>
        <end position="142"/>
    </location>
</feature>
<reference evidence="4" key="1">
    <citation type="submission" date="2021-06" db="EMBL/GenBank/DDBJ databases">
        <authorList>
            <person name="Kallberg Y."/>
            <person name="Tangrot J."/>
            <person name="Rosling A."/>
        </authorList>
    </citation>
    <scope>NUCLEOTIDE SEQUENCE</scope>
    <source>
        <strain evidence="4">MA453B</strain>
    </source>
</reference>
<feature type="coiled-coil region" evidence="1">
    <location>
        <begin position="532"/>
        <end position="573"/>
    </location>
</feature>
<name>A0A9N9I6N7_9GLOM</name>
<accession>A0A9N9I6N7</accession>
<evidence type="ECO:0000313" key="5">
    <source>
        <dbReference type="Proteomes" id="UP000789405"/>
    </source>
</evidence>
<dbReference type="PANTHER" id="PTHR21448">
    <property type="entry name" value="SMOOTH MUSCLE MYOSIN HEAVY CHAIN-RELATED"/>
    <property type="match status" value="1"/>
</dbReference>
<feature type="coiled-coil region" evidence="1">
    <location>
        <begin position="20"/>
        <end position="75"/>
    </location>
</feature>
<dbReference type="OrthoDB" id="5566667at2759"/>
<feature type="compositionally biased region" description="Basic and acidic residues" evidence="2">
    <location>
        <begin position="408"/>
        <end position="423"/>
    </location>
</feature>
<organism evidence="4 5">
    <name type="scientific">Dentiscutata erythropus</name>
    <dbReference type="NCBI Taxonomy" id="1348616"/>
    <lineage>
        <taxon>Eukaryota</taxon>
        <taxon>Fungi</taxon>
        <taxon>Fungi incertae sedis</taxon>
        <taxon>Mucoromycota</taxon>
        <taxon>Glomeromycotina</taxon>
        <taxon>Glomeromycetes</taxon>
        <taxon>Diversisporales</taxon>
        <taxon>Gigasporaceae</taxon>
        <taxon>Dentiscutata</taxon>
    </lineage>
</organism>
<comment type="caution">
    <text evidence="4">The sequence shown here is derived from an EMBL/GenBank/DDBJ whole genome shotgun (WGS) entry which is preliminary data.</text>
</comment>
<dbReference type="InterPro" id="IPR040024">
    <property type="entry name" value="PPP1R21"/>
</dbReference>
<evidence type="ECO:0000256" key="2">
    <source>
        <dbReference type="SAM" id="MobiDB-lite"/>
    </source>
</evidence>
<dbReference type="GO" id="GO:0005769">
    <property type="term" value="C:early endosome"/>
    <property type="evidence" value="ECO:0007669"/>
    <property type="project" value="TreeGrafter"/>
</dbReference>
<feature type="compositionally biased region" description="Polar residues" evidence="2">
    <location>
        <begin position="397"/>
        <end position="407"/>
    </location>
</feature>
<feature type="region of interest" description="Disordered" evidence="2">
    <location>
        <begin position="397"/>
        <end position="471"/>
    </location>
</feature>
<dbReference type="AlphaFoldDB" id="A0A9N9I6N7"/>
<proteinExistence type="predicted"/>
<feature type="coiled-coil region" evidence="1">
    <location>
        <begin position="317"/>
        <end position="372"/>
    </location>
</feature>
<keyword evidence="1" id="KW-0175">Coiled coil</keyword>
<feature type="coiled-coil region" evidence="1">
    <location>
        <begin position="111"/>
        <end position="219"/>
    </location>
</feature>
<protein>
    <submittedName>
        <fullName evidence="4">5738_t:CDS:1</fullName>
    </submittedName>
</protein>
<feature type="region of interest" description="Disordered" evidence="2">
    <location>
        <begin position="1"/>
        <end position="20"/>
    </location>
</feature>
<dbReference type="Proteomes" id="UP000789405">
    <property type="component" value="Unassembled WGS sequence"/>
</dbReference>
<dbReference type="GO" id="GO:0016020">
    <property type="term" value="C:membrane"/>
    <property type="evidence" value="ECO:0007669"/>
    <property type="project" value="TreeGrafter"/>
</dbReference>
<gene>
    <name evidence="4" type="ORF">DERYTH_LOCUS14375</name>
</gene>
<feature type="compositionally biased region" description="Polar residues" evidence="2">
    <location>
        <begin position="424"/>
        <end position="434"/>
    </location>
</feature>
<feature type="compositionally biased region" description="Acidic residues" evidence="2">
    <location>
        <begin position="435"/>
        <end position="445"/>
    </location>
</feature>
<evidence type="ECO:0000259" key="3">
    <source>
        <dbReference type="SMART" id="SM01254"/>
    </source>
</evidence>
<sequence>MSDGRHSTSSLQSSAGVTSAEELSEKYQKLFAEFSKMKAQHSVLKKAVIKEQKTISSLEDECKTKEQELRTSLQQLDLLTFHNQRLTKRIESLQDSTAARLSPGWLVGSAKKELEKSKATLEATSIELNRKIEENEKLHNELLEVNNLYTQHVASLQSKISELEKKTEELQIELTRSHLASEEALSIIRQEKRDIDNELDQTRSELREIRALMEKNEQKLKEGDDVLQTEVIVLRDTLNITLGLSDESQIDQFSALSEKIDNESNELIESFKLLQSNARDYLKSLKEKSDLSDELGLKVKNSSLVWQQNLPKLVAKLASTQSRITELTAEKENLIKANESESGKIKILEDQISQLKEELDRQKATYNGLATEMNQHQGGNNIENGVDSNEVASSVVNGLNGISSNGVNHHDTLANKDNSETRENNTNVTSQQLQEENDDDDDDNEPFVYTNDAEKRESTELSDQPIKDTSRPTALTVMATPITRSTTDDIDINASRNGNSNILELERDIGLQLSDSKSVRLFKATEIIKGRLAEADDGKLRAEQEKIRLQNELDQLREKFREEQENYIRQIDTMTTWIGNQEKTILEKERQINELMAGTSHYE</sequence>